<dbReference type="NCBIfam" id="NF033493">
    <property type="entry name" value="MetS_like_NSS"/>
    <property type="match status" value="1"/>
</dbReference>
<name>A0A1H4IY00_9MICO</name>
<dbReference type="EMBL" id="FNRY01000001">
    <property type="protein sequence ID" value="SEB38218.1"/>
    <property type="molecule type" value="Genomic_DNA"/>
</dbReference>
<accession>A0A1H4IY00</accession>
<evidence type="ECO:0000313" key="2">
    <source>
        <dbReference type="EMBL" id="SEB38218.1"/>
    </source>
</evidence>
<dbReference type="InterPro" id="IPR031596">
    <property type="entry name" value="MaAIMP_sms"/>
</dbReference>
<dbReference type="Proteomes" id="UP000199183">
    <property type="component" value="Unassembled WGS sequence"/>
</dbReference>
<organism evidence="2 3">
    <name type="scientific">Paramicrobacterium humi</name>
    <dbReference type="NCBI Taxonomy" id="640635"/>
    <lineage>
        <taxon>Bacteria</taxon>
        <taxon>Bacillati</taxon>
        <taxon>Actinomycetota</taxon>
        <taxon>Actinomycetes</taxon>
        <taxon>Micrococcales</taxon>
        <taxon>Microbacteriaceae</taxon>
        <taxon>Paramicrobacterium</taxon>
    </lineage>
</organism>
<keyword evidence="1" id="KW-0812">Transmembrane</keyword>
<dbReference type="AlphaFoldDB" id="A0A1H4IY00"/>
<keyword evidence="3" id="KW-1185">Reference proteome</keyword>
<sequence length="37" mass="4021">MSASAIVMMIIAIVTVWGGMAVSIVHLQRHPEDPDDE</sequence>
<dbReference type="STRING" id="640635.SAMN04489806_0325"/>
<reference evidence="2" key="1">
    <citation type="submission" date="2016-10" db="EMBL/GenBank/DDBJ databases">
        <authorList>
            <person name="de Groot N.N."/>
        </authorList>
    </citation>
    <scope>NUCLEOTIDE SEQUENCE [LARGE SCALE GENOMIC DNA]</scope>
    <source>
        <strain evidence="2">DSM 21799</strain>
    </source>
</reference>
<proteinExistence type="predicted"/>
<feature type="transmembrane region" description="Helical" evidence="1">
    <location>
        <begin position="6"/>
        <end position="27"/>
    </location>
</feature>
<gene>
    <name evidence="2" type="ORF">SAMN04489806_0325</name>
</gene>
<keyword evidence="1" id="KW-0472">Membrane</keyword>
<evidence type="ECO:0000256" key="1">
    <source>
        <dbReference type="SAM" id="Phobius"/>
    </source>
</evidence>
<protein>
    <submittedName>
        <fullName evidence="2">Putative methionine and alanine importer, small subunit</fullName>
    </submittedName>
</protein>
<keyword evidence="1" id="KW-1133">Transmembrane helix</keyword>
<evidence type="ECO:0000313" key="3">
    <source>
        <dbReference type="Proteomes" id="UP000199183"/>
    </source>
</evidence>
<dbReference type="Pfam" id="PF16951">
    <property type="entry name" value="MaAIMP_sms"/>
    <property type="match status" value="1"/>
</dbReference>
<dbReference type="RefSeq" id="WP_091179179.1">
    <property type="nucleotide sequence ID" value="NZ_FNRY01000001.1"/>
</dbReference>